<reference evidence="2" key="1">
    <citation type="journal article" date="2019" name="Int. J. Syst. Evol. Microbiol.">
        <title>The Global Catalogue of Microorganisms (GCM) 10K type strain sequencing project: providing services to taxonomists for standard genome sequencing and annotation.</title>
        <authorList>
            <consortium name="The Broad Institute Genomics Platform"/>
            <consortium name="The Broad Institute Genome Sequencing Center for Infectious Disease"/>
            <person name="Wu L."/>
            <person name="Ma J."/>
        </authorList>
    </citation>
    <scope>NUCLEOTIDE SEQUENCE [LARGE SCALE GENOMIC DNA]</scope>
    <source>
        <strain evidence="2">KCTC 22671</strain>
    </source>
</reference>
<evidence type="ECO:0008006" key="3">
    <source>
        <dbReference type="Google" id="ProtNLM"/>
    </source>
</evidence>
<name>A0ABW5YMF7_9FLAO</name>
<keyword evidence="2" id="KW-1185">Reference proteome</keyword>
<sequence>MKKLFLFLFIFSLLSCENFTKSTADILSKNNKDKVPGKYHTLKKEKIRVFLPEEFNFISLNDYRNLISRSNDTITKSRELERLNTIEKSKENIYFFEYIEAASIINILPTEYMIFNKKDAQFMLAFVSNLVRMSSPTATDFEKIEAEFKNNNRTQIFKAIFKFRVPNNELDFYKHVYFMSENNKSAFITFETPIPTSFDEYIYRTKL</sequence>
<protein>
    <recommendedName>
        <fullName evidence="3">Lipoprotein</fullName>
    </recommendedName>
</protein>
<dbReference type="EMBL" id="JBHUPC010000012">
    <property type="protein sequence ID" value="MFD2891609.1"/>
    <property type="molecule type" value="Genomic_DNA"/>
</dbReference>
<evidence type="ECO:0000313" key="1">
    <source>
        <dbReference type="EMBL" id="MFD2891609.1"/>
    </source>
</evidence>
<dbReference type="Proteomes" id="UP001597534">
    <property type="component" value="Unassembled WGS sequence"/>
</dbReference>
<dbReference type="RefSeq" id="WP_379811192.1">
    <property type="nucleotide sequence ID" value="NZ_JBHUPC010000012.1"/>
</dbReference>
<gene>
    <name evidence="1" type="ORF">ACFS5J_06225</name>
</gene>
<comment type="caution">
    <text evidence="1">The sequence shown here is derived from an EMBL/GenBank/DDBJ whole genome shotgun (WGS) entry which is preliminary data.</text>
</comment>
<dbReference type="PROSITE" id="PS51257">
    <property type="entry name" value="PROKAR_LIPOPROTEIN"/>
    <property type="match status" value="1"/>
</dbReference>
<accession>A0ABW5YMF7</accession>
<proteinExistence type="predicted"/>
<organism evidence="1 2">
    <name type="scientific">Flavobacterium chuncheonense</name>
    <dbReference type="NCBI Taxonomy" id="2026653"/>
    <lineage>
        <taxon>Bacteria</taxon>
        <taxon>Pseudomonadati</taxon>
        <taxon>Bacteroidota</taxon>
        <taxon>Flavobacteriia</taxon>
        <taxon>Flavobacteriales</taxon>
        <taxon>Flavobacteriaceae</taxon>
        <taxon>Flavobacterium</taxon>
    </lineage>
</organism>
<evidence type="ECO:0000313" key="2">
    <source>
        <dbReference type="Proteomes" id="UP001597534"/>
    </source>
</evidence>